<dbReference type="PANTHER" id="PTHR42953:SF3">
    <property type="entry name" value="HIGH-AFFINITY ZINC UPTAKE SYSTEM PROTEIN ZNUA"/>
    <property type="match status" value="1"/>
</dbReference>
<dbReference type="Pfam" id="PF01297">
    <property type="entry name" value="ZnuA"/>
    <property type="match status" value="1"/>
</dbReference>
<keyword evidence="2" id="KW-0813">Transport</keyword>
<dbReference type="GO" id="GO:0046872">
    <property type="term" value="F:metal ion binding"/>
    <property type="evidence" value="ECO:0007669"/>
    <property type="project" value="InterPro"/>
</dbReference>
<evidence type="ECO:0000256" key="3">
    <source>
        <dbReference type="ARBA" id="ARBA00022729"/>
    </source>
</evidence>
<dbReference type="InterPro" id="IPR006127">
    <property type="entry name" value="ZnuA-like"/>
</dbReference>
<evidence type="ECO:0000256" key="5">
    <source>
        <dbReference type="SAM" id="SignalP"/>
    </source>
</evidence>
<evidence type="ECO:0000256" key="2">
    <source>
        <dbReference type="ARBA" id="ARBA00022448"/>
    </source>
</evidence>
<protein>
    <submittedName>
        <fullName evidence="6">ABC-type metal ion transport system, periplasmic component/surface adhesin</fullName>
    </submittedName>
</protein>
<dbReference type="KEGG" id="dfl:DFE_1969"/>
<dbReference type="SUPFAM" id="SSF53807">
    <property type="entry name" value="Helical backbone' metal receptor"/>
    <property type="match status" value="1"/>
</dbReference>
<accession>A0A2Z6AZT5</accession>
<feature type="signal peptide" evidence="5">
    <location>
        <begin position="1"/>
        <end position="20"/>
    </location>
</feature>
<keyword evidence="3 5" id="KW-0732">Signal</keyword>
<name>A0A2Z6AZT5_9BACT</name>
<gene>
    <name evidence="6" type="ORF">DFE_1969</name>
</gene>
<dbReference type="InterPro" id="IPR050492">
    <property type="entry name" value="Bact_metal-bind_prot9"/>
</dbReference>
<feature type="region of interest" description="Disordered" evidence="4">
    <location>
        <begin position="112"/>
        <end position="143"/>
    </location>
</feature>
<dbReference type="PANTHER" id="PTHR42953">
    <property type="entry name" value="HIGH-AFFINITY ZINC UPTAKE SYSTEM PROTEIN ZNUA-RELATED"/>
    <property type="match status" value="1"/>
</dbReference>
<dbReference type="EMBL" id="AP017378">
    <property type="protein sequence ID" value="BBD08695.1"/>
    <property type="molecule type" value="Genomic_DNA"/>
</dbReference>
<evidence type="ECO:0000313" key="6">
    <source>
        <dbReference type="EMBL" id="BBD08695.1"/>
    </source>
</evidence>
<evidence type="ECO:0000256" key="4">
    <source>
        <dbReference type="SAM" id="MobiDB-lite"/>
    </source>
</evidence>
<feature type="compositionally biased region" description="Basic and acidic residues" evidence="4">
    <location>
        <begin position="112"/>
        <end position="128"/>
    </location>
</feature>
<dbReference type="GO" id="GO:0030001">
    <property type="term" value="P:metal ion transport"/>
    <property type="evidence" value="ECO:0007669"/>
    <property type="project" value="InterPro"/>
</dbReference>
<evidence type="ECO:0000256" key="1">
    <source>
        <dbReference type="ARBA" id="ARBA00011028"/>
    </source>
</evidence>
<comment type="similarity">
    <text evidence="1">Belongs to the bacterial solute-binding protein 9 family.</text>
</comment>
<organism evidence="6 7">
    <name type="scientific">Desulfovibrio ferrophilus</name>
    <dbReference type="NCBI Taxonomy" id="241368"/>
    <lineage>
        <taxon>Bacteria</taxon>
        <taxon>Pseudomonadati</taxon>
        <taxon>Thermodesulfobacteriota</taxon>
        <taxon>Desulfovibrionia</taxon>
        <taxon>Desulfovibrionales</taxon>
        <taxon>Desulfovibrionaceae</taxon>
        <taxon>Desulfovibrio</taxon>
    </lineage>
</organism>
<dbReference type="OrthoDB" id="9810636at2"/>
<reference evidence="6 7" key="1">
    <citation type="journal article" date="2018" name="Sci. Adv.">
        <title>Multi-heme cytochromes provide a pathway for survival in energy-limited environments.</title>
        <authorList>
            <person name="Deng X."/>
            <person name="Dohmae N."/>
            <person name="Nealson K.H."/>
            <person name="Hashimoto K."/>
            <person name="Okamoto A."/>
        </authorList>
    </citation>
    <scope>NUCLEOTIDE SEQUENCE [LARGE SCALE GENOMIC DNA]</scope>
    <source>
        <strain evidence="6 7">IS5</strain>
    </source>
</reference>
<dbReference type="RefSeq" id="WP_126379010.1">
    <property type="nucleotide sequence ID" value="NZ_AP017378.1"/>
</dbReference>
<evidence type="ECO:0000313" key="7">
    <source>
        <dbReference type="Proteomes" id="UP000269883"/>
    </source>
</evidence>
<dbReference type="AlphaFoldDB" id="A0A2Z6AZT5"/>
<keyword evidence="7" id="KW-1185">Reference proteome</keyword>
<dbReference type="Gene3D" id="3.40.50.1980">
    <property type="entry name" value="Nitrogenase molybdenum iron protein domain"/>
    <property type="match status" value="2"/>
</dbReference>
<proteinExistence type="inferred from homology"/>
<feature type="chain" id="PRO_5016277107" evidence="5">
    <location>
        <begin position="21"/>
        <end position="318"/>
    </location>
</feature>
<dbReference type="Proteomes" id="UP000269883">
    <property type="component" value="Chromosome"/>
</dbReference>
<sequence>MRKIICIFILMVLVPTASQAAGIRVLVSIPPAAWFVRQVAGDLAEVQVMIPAGASPHAYEPKPRQMTAVARADLYLAIGGEFEDSWLPRFRGVNPELVVHRLDAGIVKLPMTEHGHGEGEAHGGDHGKQPTKRPTGHEGKSHVQVHQEVLEPHQGLDPHIWLSPRLATIIVDNVREAMSEADPMHAAQYAANTERVLATIASLQRELAPLFRDLPSNRFLVFHPSWGYFAREFGLGQIPIEVQGREPSPRELHDLVQEALEHGVRAVFVQPQMSRRTAQIVADELDGRVVLADPLAEDWDANLRRVARELAAAMKEER</sequence>